<dbReference type="NCBIfam" id="NF001159">
    <property type="entry name" value="PRK00150.1-3"/>
    <property type="match status" value="1"/>
</dbReference>
<dbReference type="Gene3D" id="3.90.45.10">
    <property type="entry name" value="Peptide deformylase"/>
    <property type="match status" value="1"/>
</dbReference>
<protein>
    <recommendedName>
        <fullName evidence="3">Peptide deformylase</fullName>
    </recommendedName>
</protein>
<dbReference type="Pfam" id="PF01327">
    <property type="entry name" value="Pep_deformylase"/>
    <property type="match status" value="1"/>
</dbReference>
<sequence>MLRPIVKHGNVTLHRPAELVEHLTSDIQSLIDDMIESMYAAQGIGLAAPQIGVGLRIFVVDLSGGEQSSEVYVVINPRVIEYDGTQLEEEGCLSLPGFTATVTRPSRILVAGLDRQGKELQIEGGDLLARALQHEIDHLDGRLFVDRLKGIKRSVIMRRMDKLKRKGQW</sequence>
<dbReference type="PANTHER" id="PTHR10458:SF22">
    <property type="entry name" value="PEPTIDE DEFORMYLASE"/>
    <property type="match status" value="1"/>
</dbReference>
<organism evidence="2">
    <name type="scientific">marine metagenome</name>
    <dbReference type="NCBI Taxonomy" id="408172"/>
    <lineage>
        <taxon>unclassified sequences</taxon>
        <taxon>metagenomes</taxon>
        <taxon>ecological metagenomes</taxon>
    </lineage>
</organism>
<name>A0A381TKC5_9ZZZZ</name>
<accession>A0A381TKC5</accession>
<evidence type="ECO:0000313" key="2">
    <source>
        <dbReference type="EMBL" id="SVA15971.1"/>
    </source>
</evidence>
<evidence type="ECO:0008006" key="3">
    <source>
        <dbReference type="Google" id="ProtNLM"/>
    </source>
</evidence>
<dbReference type="InterPro" id="IPR023635">
    <property type="entry name" value="Peptide_deformylase"/>
</dbReference>
<dbReference type="EMBL" id="UINC01004663">
    <property type="protein sequence ID" value="SVA15971.1"/>
    <property type="molecule type" value="Genomic_DNA"/>
</dbReference>
<evidence type="ECO:0000256" key="1">
    <source>
        <dbReference type="ARBA" id="ARBA00010759"/>
    </source>
</evidence>
<dbReference type="SUPFAM" id="SSF56420">
    <property type="entry name" value="Peptide deformylase"/>
    <property type="match status" value="1"/>
</dbReference>
<dbReference type="PANTHER" id="PTHR10458">
    <property type="entry name" value="PEPTIDE DEFORMYLASE"/>
    <property type="match status" value="1"/>
</dbReference>
<gene>
    <name evidence="2" type="ORF">METZ01_LOCUS68825</name>
</gene>
<dbReference type="NCBIfam" id="TIGR00079">
    <property type="entry name" value="pept_deformyl"/>
    <property type="match status" value="1"/>
</dbReference>
<proteinExistence type="inferred from homology"/>
<dbReference type="InterPro" id="IPR036821">
    <property type="entry name" value="Peptide_deformylase_sf"/>
</dbReference>
<comment type="similarity">
    <text evidence="1">Belongs to the polypeptide deformylase family.</text>
</comment>
<dbReference type="HAMAP" id="MF_00163">
    <property type="entry name" value="Pep_deformylase"/>
    <property type="match status" value="1"/>
</dbReference>
<dbReference type="PRINTS" id="PR01576">
    <property type="entry name" value="PDEFORMYLASE"/>
</dbReference>
<dbReference type="PIRSF" id="PIRSF004749">
    <property type="entry name" value="Pep_def"/>
    <property type="match status" value="1"/>
</dbReference>
<dbReference type="GO" id="GO:0042586">
    <property type="term" value="F:peptide deformylase activity"/>
    <property type="evidence" value="ECO:0007669"/>
    <property type="project" value="InterPro"/>
</dbReference>
<dbReference type="AlphaFoldDB" id="A0A381TKC5"/>
<dbReference type="CDD" id="cd00487">
    <property type="entry name" value="Pep_deformylase"/>
    <property type="match status" value="1"/>
</dbReference>
<reference evidence="2" key="1">
    <citation type="submission" date="2018-05" db="EMBL/GenBank/DDBJ databases">
        <authorList>
            <person name="Lanie J.A."/>
            <person name="Ng W.-L."/>
            <person name="Kazmierczak K.M."/>
            <person name="Andrzejewski T.M."/>
            <person name="Davidsen T.M."/>
            <person name="Wayne K.J."/>
            <person name="Tettelin H."/>
            <person name="Glass J.I."/>
            <person name="Rusch D."/>
            <person name="Podicherti R."/>
            <person name="Tsui H.-C.T."/>
            <person name="Winkler M.E."/>
        </authorList>
    </citation>
    <scope>NUCLEOTIDE SEQUENCE</scope>
</reference>